<keyword evidence="5 10" id="KW-0067">ATP-binding</keyword>
<dbReference type="InterPro" id="IPR027417">
    <property type="entry name" value="P-loop_NTPase"/>
</dbReference>
<dbReference type="SUPFAM" id="SSF50331">
    <property type="entry name" value="MOP-like"/>
    <property type="match status" value="1"/>
</dbReference>
<dbReference type="Proteomes" id="UP000604730">
    <property type="component" value="Unassembled WGS sequence"/>
</dbReference>
<dbReference type="CDD" id="cd03259">
    <property type="entry name" value="ABC_Carb_Solutes_like"/>
    <property type="match status" value="1"/>
</dbReference>
<protein>
    <submittedName>
        <fullName evidence="10">ABC transporter ATP-binding protein</fullName>
    </submittedName>
</protein>
<organism evidence="10 11">
    <name type="scientific">Catonella massiliensis</name>
    <dbReference type="NCBI Taxonomy" id="2799636"/>
    <lineage>
        <taxon>Bacteria</taxon>
        <taxon>Bacillati</taxon>
        <taxon>Bacillota</taxon>
        <taxon>Clostridia</taxon>
        <taxon>Lachnospirales</taxon>
        <taxon>Lachnospiraceae</taxon>
        <taxon>Catonella</taxon>
    </lineage>
</organism>
<dbReference type="EMBL" id="JAEPRJ010000001">
    <property type="protein sequence ID" value="MBK5898376.1"/>
    <property type="molecule type" value="Genomic_DNA"/>
</dbReference>
<evidence type="ECO:0000313" key="11">
    <source>
        <dbReference type="Proteomes" id="UP000604730"/>
    </source>
</evidence>
<evidence type="ECO:0000256" key="1">
    <source>
        <dbReference type="ARBA" id="ARBA00022448"/>
    </source>
</evidence>
<keyword evidence="3" id="KW-0410">Iron transport</keyword>
<dbReference type="InterPro" id="IPR050093">
    <property type="entry name" value="ABC_SmlMolc_Importer"/>
</dbReference>
<evidence type="ECO:0000256" key="6">
    <source>
        <dbReference type="ARBA" id="ARBA00023004"/>
    </source>
</evidence>
<dbReference type="Gene3D" id="3.40.50.300">
    <property type="entry name" value="P-loop containing nucleotide triphosphate hydrolases"/>
    <property type="match status" value="1"/>
</dbReference>
<dbReference type="InterPro" id="IPR015853">
    <property type="entry name" value="ABC_transpr_FbpC"/>
</dbReference>
<dbReference type="RefSeq" id="WP_208429801.1">
    <property type="nucleotide sequence ID" value="NZ_JAEPRJ010000001.1"/>
</dbReference>
<dbReference type="PROSITE" id="PS00211">
    <property type="entry name" value="ABC_TRANSPORTER_1"/>
    <property type="match status" value="1"/>
</dbReference>
<comment type="caution">
    <text evidence="10">The sequence shown here is derived from an EMBL/GenBank/DDBJ whole genome shotgun (WGS) entry which is preliminary data.</text>
</comment>
<dbReference type="PANTHER" id="PTHR42781">
    <property type="entry name" value="SPERMIDINE/PUTRESCINE IMPORT ATP-BINDING PROTEIN POTA"/>
    <property type="match status" value="1"/>
</dbReference>
<keyword evidence="6" id="KW-0408">Iron</keyword>
<feature type="domain" description="ABC transporter" evidence="9">
    <location>
        <begin position="3"/>
        <end position="233"/>
    </location>
</feature>
<keyword evidence="1" id="KW-0813">Transport</keyword>
<keyword evidence="8" id="KW-0472">Membrane</keyword>
<dbReference type="SUPFAM" id="SSF52540">
    <property type="entry name" value="P-loop containing nucleoside triphosphate hydrolases"/>
    <property type="match status" value="1"/>
</dbReference>
<name>A0ABS1J2J9_9FIRM</name>
<keyword evidence="11" id="KW-1185">Reference proteome</keyword>
<dbReference type="InterPro" id="IPR003593">
    <property type="entry name" value="AAA+_ATPase"/>
</dbReference>
<dbReference type="PROSITE" id="PS50893">
    <property type="entry name" value="ABC_TRANSPORTER_2"/>
    <property type="match status" value="1"/>
</dbReference>
<dbReference type="InterPro" id="IPR008995">
    <property type="entry name" value="Mo/tungstate-bd_C_term_dom"/>
</dbReference>
<evidence type="ECO:0000256" key="2">
    <source>
        <dbReference type="ARBA" id="ARBA00022475"/>
    </source>
</evidence>
<evidence type="ECO:0000256" key="7">
    <source>
        <dbReference type="ARBA" id="ARBA00023065"/>
    </source>
</evidence>
<evidence type="ECO:0000313" key="10">
    <source>
        <dbReference type="EMBL" id="MBK5898376.1"/>
    </source>
</evidence>
<evidence type="ECO:0000256" key="4">
    <source>
        <dbReference type="ARBA" id="ARBA00022741"/>
    </source>
</evidence>
<proteinExistence type="predicted"/>
<dbReference type="Pfam" id="PF00005">
    <property type="entry name" value="ABC_tran"/>
    <property type="match status" value="1"/>
</dbReference>
<evidence type="ECO:0000256" key="5">
    <source>
        <dbReference type="ARBA" id="ARBA00022840"/>
    </source>
</evidence>
<dbReference type="InterPro" id="IPR017871">
    <property type="entry name" value="ABC_transporter-like_CS"/>
</dbReference>
<dbReference type="PANTHER" id="PTHR42781:SF9">
    <property type="entry name" value="AMINO ACID ABC TRANSPORTER, ATP-BINDING PROTEIN-RELATED"/>
    <property type="match status" value="1"/>
</dbReference>
<gene>
    <name evidence="10" type="ORF">JJN12_11390</name>
</gene>
<keyword evidence="7" id="KW-0406">Ion transport</keyword>
<keyword evidence="2" id="KW-1003">Cell membrane</keyword>
<reference evidence="10 11" key="1">
    <citation type="submission" date="2021-01" db="EMBL/GenBank/DDBJ databases">
        <title>Isolation and description of Catonella massiliensis sp. nov., a novel Catonella species, isolated from a stable periodontitis subject.</title>
        <authorList>
            <person name="Antezack A."/>
            <person name="Boxberger M."/>
            <person name="La Scola B."/>
            <person name="Monnet-Corti V."/>
        </authorList>
    </citation>
    <scope>NUCLEOTIDE SEQUENCE [LARGE SCALE GENOMIC DNA]</scope>
    <source>
        <strain evidence="10 11">Marseille-Q4567</strain>
    </source>
</reference>
<sequence>MSLSVKGLNVSYGKNHILKDINLEIESGEFVSILGKSGCGKTTLIKSIAGLLETDNGDIGIFDKNVAGLPPEKRQTVIVFQDLRLFPHMNVEDNIAFAMKLKKMDKAVIKEKVEKLLDQVRLSGYEKRKVSRLSGGQMQRVALARALGAEPKLLLLDEPFASLDEDLRKEMGELVRRLHRENGITTVMITHDKEEAMALSDRLALMEEGRILAFDSPERLYNSPKDEKIAAMLGDVNLFCGKVEGNTFTSDIISFKTDKKPGKYKLLLRPSELDVDNKGELGIKVSLKQISFGGEITELILEAEENEYKVRLPYGEFTKAEIKNGDELRLISRKNNDFILLEEEG</sequence>
<dbReference type="InterPro" id="IPR003439">
    <property type="entry name" value="ABC_transporter-like_ATP-bd"/>
</dbReference>
<evidence type="ECO:0000256" key="8">
    <source>
        <dbReference type="ARBA" id="ARBA00023136"/>
    </source>
</evidence>
<accession>A0ABS1J2J9</accession>
<keyword evidence="4" id="KW-0547">Nucleotide-binding</keyword>
<evidence type="ECO:0000256" key="3">
    <source>
        <dbReference type="ARBA" id="ARBA00022496"/>
    </source>
</evidence>
<dbReference type="SMART" id="SM00382">
    <property type="entry name" value="AAA"/>
    <property type="match status" value="1"/>
</dbReference>
<dbReference type="GO" id="GO:0005524">
    <property type="term" value="F:ATP binding"/>
    <property type="evidence" value="ECO:0007669"/>
    <property type="project" value="UniProtKB-KW"/>
</dbReference>
<evidence type="ECO:0000259" key="9">
    <source>
        <dbReference type="PROSITE" id="PS50893"/>
    </source>
</evidence>